<dbReference type="InterPro" id="IPR048149">
    <property type="entry name" value="YjaA"/>
</dbReference>
<dbReference type="Proteomes" id="UP000094844">
    <property type="component" value="Unassembled WGS sequence"/>
</dbReference>
<dbReference type="OrthoDB" id="8612466at2"/>
<proteinExistence type="predicted"/>
<name>A0A1C6YUP8_HAFAL</name>
<dbReference type="EMBL" id="FMIQ01000003">
    <property type="protein sequence ID" value="SCM50594.1"/>
    <property type="molecule type" value="Genomic_DNA"/>
</dbReference>
<dbReference type="RefSeq" id="WP_072307054.1">
    <property type="nucleotide sequence ID" value="NZ_FMIQ01000003.1"/>
</dbReference>
<evidence type="ECO:0000313" key="1">
    <source>
        <dbReference type="EMBL" id="SCM50594.1"/>
    </source>
</evidence>
<dbReference type="NCBIfam" id="NF041448">
    <property type="entry name" value="stress_YjaA"/>
    <property type="match status" value="1"/>
</dbReference>
<sequence length="142" mass="16206">MALIYVQIRKNKMTVRNVDTQREVSGSAAFTTERLLVGNFFEAEKLVRELSSQVMSRTNQFLSRPGLLSSLLRILFPGLYCDLLVHALEMNHGGLSQVEERVLKEITARFAFVNNGLVVFSSDRTMSDTEAREVFDQRQDME</sequence>
<gene>
    <name evidence="1" type="ORF">BN1044_00042</name>
</gene>
<protein>
    <submittedName>
        <fullName evidence="1">Uncharacterized protein</fullName>
    </submittedName>
</protein>
<organism evidence="1 2">
    <name type="scientific">Hafnia alvei</name>
    <dbReference type="NCBI Taxonomy" id="569"/>
    <lineage>
        <taxon>Bacteria</taxon>
        <taxon>Pseudomonadati</taxon>
        <taxon>Pseudomonadota</taxon>
        <taxon>Gammaproteobacteria</taxon>
        <taxon>Enterobacterales</taxon>
        <taxon>Hafniaceae</taxon>
        <taxon>Hafnia</taxon>
    </lineage>
</organism>
<dbReference type="AlphaFoldDB" id="A0A1C6YUP8"/>
<reference evidence="1 2" key="1">
    <citation type="submission" date="2016-09" db="EMBL/GenBank/DDBJ databases">
        <authorList>
            <person name="Capua I."/>
            <person name="De Benedictis P."/>
            <person name="Joannis T."/>
            <person name="Lombin L.H."/>
            <person name="Cattoli G."/>
        </authorList>
    </citation>
    <scope>NUCLEOTIDE SEQUENCE [LARGE SCALE GENOMIC DNA]</scope>
    <source>
        <strain evidence="1 2">GB001</strain>
    </source>
</reference>
<evidence type="ECO:0000313" key="2">
    <source>
        <dbReference type="Proteomes" id="UP000094844"/>
    </source>
</evidence>
<accession>A0A1C6YUP8</accession>